<accession>A0A9P4IH80</accession>
<name>A0A9P4IH80_9PEZI</name>
<reference evidence="1" key="1">
    <citation type="journal article" date="2020" name="Stud. Mycol.">
        <title>101 Dothideomycetes genomes: a test case for predicting lifestyles and emergence of pathogens.</title>
        <authorList>
            <person name="Haridas S."/>
            <person name="Albert R."/>
            <person name="Binder M."/>
            <person name="Bloem J."/>
            <person name="Labutti K."/>
            <person name="Salamov A."/>
            <person name="Andreopoulos B."/>
            <person name="Baker S."/>
            <person name="Barry K."/>
            <person name="Bills G."/>
            <person name="Bluhm B."/>
            <person name="Cannon C."/>
            <person name="Castanera R."/>
            <person name="Culley D."/>
            <person name="Daum C."/>
            <person name="Ezra D."/>
            <person name="Gonzalez J."/>
            <person name="Henrissat B."/>
            <person name="Kuo A."/>
            <person name="Liang C."/>
            <person name="Lipzen A."/>
            <person name="Lutzoni F."/>
            <person name="Magnuson J."/>
            <person name="Mondo S."/>
            <person name="Nolan M."/>
            <person name="Ohm R."/>
            <person name="Pangilinan J."/>
            <person name="Park H.-J."/>
            <person name="Ramirez L."/>
            <person name="Alfaro M."/>
            <person name="Sun H."/>
            <person name="Tritt A."/>
            <person name="Yoshinaga Y."/>
            <person name="Zwiers L.-H."/>
            <person name="Turgeon B."/>
            <person name="Goodwin S."/>
            <person name="Spatafora J."/>
            <person name="Crous P."/>
            <person name="Grigoriev I."/>
        </authorList>
    </citation>
    <scope>NUCLEOTIDE SEQUENCE</scope>
    <source>
        <strain evidence="1">CBS 133067</strain>
    </source>
</reference>
<dbReference type="EMBL" id="ML978127">
    <property type="protein sequence ID" value="KAF2098161.1"/>
    <property type="molecule type" value="Genomic_DNA"/>
</dbReference>
<evidence type="ECO:0000313" key="1">
    <source>
        <dbReference type="EMBL" id="KAF2098161.1"/>
    </source>
</evidence>
<organism evidence="1 2">
    <name type="scientific">Rhizodiscina lignyota</name>
    <dbReference type="NCBI Taxonomy" id="1504668"/>
    <lineage>
        <taxon>Eukaryota</taxon>
        <taxon>Fungi</taxon>
        <taxon>Dikarya</taxon>
        <taxon>Ascomycota</taxon>
        <taxon>Pezizomycotina</taxon>
        <taxon>Dothideomycetes</taxon>
        <taxon>Pleosporomycetidae</taxon>
        <taxon>Aulographales</taxon>
        <taxon>Rhizodiscinaceae</taxon>
        <taxon>Rhizodiscina</taxon>
    </lineage>
</organism>
<gene>
    <name evidence="1" type="ORF">NA57DRAFT_76955</name>
</gene>
<comment type="caution">
    <text evidence="1">The sequence shown here is derived from an EMBL/GenBank/DDBJ whole genome shotgun (WGS) entry which is preliminary data.</text>
</comment>
<protein>
    <submittedName>
        <fullName evidence="1">Uncharacterized protein</fullName>
    </submittedName>
</protein>
<sequence length="136" mass="14470">MGNDCIYLCNSAQNNKSACAYYKQILPKAGIDAEFNWGGNAGHQPDDLVYVSDGDNQVWEGGPQSFTFPSSGVTLNIDIPTSAQQSQGGIVDGATASNGFENFQVVKVTDLGELVTDNDGVQLMQVYILLPVGFSV</sequence>
<dbReference type="Proteomes" id="UP000799772">
    <property type="component" value="Unassembled WGS sequence"/>
</dbReference>
<dbReference type="OrthoDB" id="291007at2759"/>
<keyword evidence="2" id="KW-1185">Reference proteome</keyword>
<dbReference type="AlphaFoldDB" id="A0A9P4IH80"/>
<proteinExistence type="predicted"/>
<evidence type="ECO:0000313" key="2">
    <source>
        <dbReference type="Proteomes" id="UP000799772"/>
    </source>
</evidence>